<dbReference type="RefSeq" id="XP_004360767.1">
    <property type="nucleotide sequence ID" value="XM_004360710.1"/>
</dbReference>
<dbReference type="PANTHER" id="PTHR32423:SF24">
    <property type="entry name" value="CCZ1_INTU_HSP4 FIRST LONGIN DOMAIN-CONTAINING PROTEIN-RELATED"/>
    <property type="match status" value="1"/>
</dbReference>
<protein>
    <submittedName>
        <fullName evidence="1">Uncharacterized protein</fullName>
    </submittedName>
</protein>
<proteinExistence type="predicted"/>
<dbReference type="KEGG" id="dfa:DFA_05046"/>
<dbReference type="PANTHER" id="PTHR32423">
    <property type="entry name" value="SAP DOMAIN-CONTAINING PROTEIN-RELATED"/>
    <property type="match status" value="1"/>
</dbReference>
<name>F4PN23_CACFS</name>
<sequence>MTAVQLSLFIQSCIIRLLIDQQSNLHEDKDTYKGNEYWYIVFNGEKRRQQPIKAINVIDIALVSKWWLQVVRQRSSVYFKGHLDTVILKSIHSSNHSIYSSNSIQTLKWALQGLDHYTKSTFNYEKQLMQLLPHLQSINLLCKGNVNIQVLEALRAIQKQQYPHIVINTEFDLNGIDSIDHSFIEWPASLEGFTPNTVSLGTCDFNPWGFFHENSYQDNFIDMIKDLQPRSLNLYTNSGQNVGVPHIKYSDLFKHLTSIKHLNIGYDFVEFAELKHLVDVNHYMQLESLKVDIVSRVLLVHPFSDSSYHYNTSMDDWIEFCDYQQDSFYFEPVKLNTFQLAFESIWSGGDSKIDYLALECMPNVMTDNMWNILGNCQSITKLLLTHETVTNEMVPSLANLLSTNTTITVLSIRGNELSWSNDLAEAFKQNKTITVLDIGKNFCKDYDDVDDTYSFLNALLYSDTVQYLFLHSQSQDRLEIIKGSPYYIQSKSLKEFNLDFISVNDSPYFNNITTKNQR</sequence>
<dbReference type="SUPFAM" id="SSF52047">
    <property type="entry name" value="RNI-like"/>
    <property type="match status" value="1"/>
</dbReference>
<dbReference type="InterPro" id="IPR032675">
    <property type="entry name" value="LRR_dom_sf"/>
</dbReference>
<accession>F4PN23</accession>
<reference evidence="2" key="1">
    <citation type="journal article" date="2011" name="Genome Res.">
        <title>Phylogeny-wide analysis of social amoeba genomes highlights ancient origins for complex intercellular communication.</title>
        <authorList>
            <person name="Heidel A.J."/>
            <person name="Lawal H.M."/>
            <person name="Felder M."/>
            <person name="Schilde C."/>
            <person name="Helps N.R."/>
            <person name="Tunggal B."/>
            <person name="Rivero F."/>
            <person name="John U."/>
            <person name="Schleicher M."/>
            <person name="Eichinger L."/>
            <person name="Platzer M."/>
            <person name="Noegel A.A."/>
            <person name="Schaap P."/>
            <person name="Gloeckner G."/>
        </authorList>
    </citation>
    <scope>NUCLEOTIDE SEQUENCE [LARGE SCALE GENOMIC DNA]</scope>
    <source>
        <strain evidence="2">SH3</strain>
    </source>
</reference>
<dbReference type="Proteomes" id="UP000007797">
    <property type="component" value="Unassembled WGS sequence"/>
</dbReference>
<dbReference type="Gene3D" id="3.80.10.10">
    <property type="entry name" value="Ribonuclease Inhibitor"/>
    <property type="match status" value="1"/>
</dbReference>
<dbReference type="GeneID" id="14875514"/>
<dbReference type="AlphaFoldDB" id="F4PN23"/>
<keyword evidence="2" id="KW-1185">Reference proteome</keyword>
<dbReference type="EMBL" id="GL883008">
    <property type="protein sequence ID" value="EGG22916.1"/>
    <property type="molecule type" value="Genomic_DNA"/>
</dbReference>
<gene>
    <name evidence="1" type="ORF">DFA_05046</name>
</gene>
<evidence type="ECO:0000313" key="1">
    <source>
        <dbReference type="EMBL" id="EGG22916.1"/>
    </source>
</evidence>
<evidence type="ECO:0000313" key="2">
    <source>
        <dbReference type="Proteomes" id="UP000007797"/>
    </source>
</evidence>
<organism evidence="1 2">
    <name type="scientific">Cavenderia fasciculata</name>
    <name type="common">Slime mold</name>
    <name type="synonym">Dictyostelium fasciculatum</name>
    <dbReference type="NCBI Taxonomy" id="261658"/>
    <lineage>
        <taxon>Eukaryota</taxon>
        <taxon>Amoebozoa</taxon>
        <taxon>Evosea</taxon>
        <taxon>Eumycetozoa</taxon>
        <taxon>Dictyostelia</taxon>
        <taxon>Acytosteliales</taxon>
        <taxon>Cavenderiaceae</taxon>
        <taxon>Cavenderia</taxon>
    </lineage>
</organism>
<dbReference type="OrthoDB" id="24497at2759"/>